<dbReference type="GeneID" id="100180714"/>
<feature type="transmembrane region" description="Helical" evidence="2">
    <location>
        <begin position="12"/>
        <end position="35"/>
    </location>
</feature>
<dbReference type="OrthoDB" id="10563294at2759"/>
<feature type="transmembrane region" description="Helical" evidence="2">
    <location>
        <begin position="47"/>
        <end position="68"/>
    </location>
</feature>
<keyword evidence="2" id="KW-0812">Transmembrane</keyword>
<proteinExistence type="predicted"/>
<dbReference type="AlphaFoldDB" id="F6V4W9"/>
<dbReference type="RefSeq" id="XP_002131519.1">
    <property type="nucleotide sequence ID" value="XM_002131483.4"/>
</dbReference>
<organism evidence="3 4">
    <name type="scientific">Ciona intestinalis</name>
    <name type="common">Transparent sea squirt</name>
    <name type="synonym">Ascidia intestinalis</name>
    <dbReference type="NCBI Taxonomy" id="7719"/>
    <lineage>
        <taxon>Eukaryota</taxon>
        <taxon>Metazoa</taxon>
        <taxon>Chordata</taxon>
        <taxon>Tunicata</taxon>
        <taxon>Ascidiacea</taxon>
        <taxon>Phlebobranchia</taxon>
        <taxon>Cionidae</taxon>
        <taxon>Ciona</taxon>
    </lineage>
</organism>
<reference evidence="4" key="1">
    <citation type="journal article" date="2002" name="Science">
        <title>The draft genome of Ciona intestinalis: insights into chordate and vertebrate origins.</title>
        <authorList>
            <person name="Dehal P."/>
            <person name="Satou Y."/>
            <person name="Campbell R.K."/>
            <person name="Chapman J."/>
            <person name="Degnan B."/>
            <person name="De Tomaso A."/>
            <person name="Davidson B."/>
            <person name="Di Gregorio A."/>
            <person name="Gelpke M."/>
            <person name="Goodstein D.M."/>
            <person name="Harafuji N."/>
            <person name="Hastings K.E."/>
            <person name="Ho I."/>
            <person name="Hotta K."/>
            <person name="Huang W."/>
            <person name="Kawashima T."/>
            <person name="Lemaire P."/>
            <person name="Martinez D."/>
            <person name="Meinertzhagen I.A."/>
            <person name="Necula S."/>
            <person name="Nonaka M."/>
            <person name="Putnam N."/>
            <person name="Rash S."/>
            <person name="Saiga H."/>
            <person name="Satake M."/>
            <person name="Terry A."/>
            <person name="Yamada L."/>
            <person name="Wang H.G."/>
            <person name="Awazu S."/>
            <person name="Azumi K."/>
            <person name="Boore J."/>
            <person name="Branno M."/>
            <person name="Chin-Bow S."/>
            <person name="DeSantis R."/>
            <person name="Doyle S."/>
            <person name="Francino P."/>
            <person name="Keys D.N."/>
            <person name="Haga S."/>
            <person name="Hayashi H."/>
            <person name="Hino K."/>
            <person name="Imai K.S."/>
            <person name="Inaba K."/>
            <person name="Kano S."/>
            <person name="Kobayashi K."/>
            <person name="Kobayashi M."/>
            <person name="Lee B.I."/>
            <person name="Makabe K.W."/>
            <person name="Manohar C."/>
            <person name="Matassi G."/>
            <person name="Medina M."/>
            <person name="Mochizuki Y."/>
            <person name="Mount S."/>
            <person name="Morishita T."/>
            <person name="Miura S."/>
            <person name="Nakayama A."/>
            <person name="Nishizaka S."/>
            <person name="Nomoto H."/>
            <person name="Ohta F."/>
            <person name="Oishi K."/>
            <person name="Rigoutsos I."/>
            <person name="Sano M."/>
            <person name="Sasaki A."/>
            <person name="Sasakura Y."/>
            <person name="Shoguchi E."/>
            <person name="Shin-i T."/>
            <person name="Spagnuolo A."/>
            <person name="Stainier D."/>
            <person name="Suzuki M.M."/>
            <person name="Tassy O."/>
            <person name="Takatori N."/>
            <person name="Tokuoka M."/>
            <person name="Yagi K."/>
            <person name="Yoshizaki F."/>
            <person name="Wada S."/>
            <person name="Zhang C."/>
            <person name="Hyatt P.D."/>
            <person name="Larimer F."/>
            <person name="Detter C."/>
            <person name="Doggett N."/>
            <person name="Glavina T."/>
            <person name="Hawkins T."/>
            <person name="Richardson P."/>
            <person name="Lucas S."/>
            <person name="Kohara Y."/>
            <person name="Levine M."/>
            <person name="Satoh N."/>
            <person name="Rokhsar D.S."/>
        </authorList>
    </citation>
    <scope>NUCLEOTIDE SEQUENCE [LARGE SCALE GENOMIC DNA]</scope>
</reference>
<dbReference type="PROSITE" id="PS51257">
    <property type="entry name" value="PROKAR_LIPOPROTEIN"/>
    <property type="match status" value="1"/>
</dbReference>
<reference evidence="3" key="4">
    <citation type="submission" date="2025-09" db="UniProtKB">
        <authorList>
            <consortium name="Ensembl"/>
        </authorList>
    </citation>
    <scope>IDENTIFICATION</scope>
</reference>
<reference evidence="3" key="2">
    <citation type="journal article" date="2008" name="Genome Biol.">
        <title>Improved genome assembly and evidence-based global gene model set for the chordate Ciona intestinalis: new insight into intron and operon populations.</title>
        <authorList>
            <person name="Satou Y."/>
            <person name="Mineta K."/>
            <person name="Ogasawara M."/>
            <person name="Sasakura Y."/>
            <person name="Shoguchi E."/>
            <person name="Ueno K."/>
            <person name="Yamada L."/>
            <person name="Matsumoto J."/>
            <person name="Wasserscheid J."/>
            <person name="Dewar K."/>
            <person name="Wiley G.B."/>
            <person name="Macmil S.L."/>
            <person name="Roe B.A."/>
            <person name="Zeller R.W."/>
            <person name="Hastings K.E."/>
            <person name="Lemaire P."/>
            <person name="Lindquist E."/>
            <person name="Endo T."/>
            <person name="Hotta K."/>
            <person name="Inaba K."/>
        </authorList>
    </citation>
    <scope>NUCLEOTIDE SEQUENCE [LARGE SCALE GENOMIC DNA]</scope>
    <source>
        <strain evidence="3">wild type</strain>
    </source>
</reference>
<dbReference type="Ensembl" id="ENSCINT00000024606.1">
    <property type="protein sequence ID" value="ENSCINP00000024360.1"/>
    <property type="gene ID" value="ENSCING00000013224.1"/>
</dbReference>
<feature type="compositionally biased region" description="Low complexity" evidence="1">
    <location>
        <begin position="91"/>
        <end position="101"/>
    </location>
</feature>
<evidence type="ECO:0000313" key="4">
    <source>
        <dbReference type="Proteomes" id="UP000008144"/>
    </source>
</evidence>
<dbReference type="Proteomes" id="UP000008144">
    <property type="component" value="Chromosome 8"/>
</dbReference>
<protein>
    <submittedName>
        <fullName evidence="3">Uncharacterized LOC100180714</fullName>
    </submittedName>
</protein>
<keyword evidence="4" id="KW-1185">Reference proteome</keyword>
<dbReference type="InParanoid" id="F6V4W9"/>
<feature type="region of interest" description="Disordered" evidence="1">
    <location>
        <begin position="88"/>
        <end position="114"/>
    </location>
</feature>
<dbReference type="HOGENOM" id="CLU_1906007_0_0_1"/>
<name>F6V4W9_CIOIN</name>
<keyword evidence="2" id="KW-1133">Transmembrane helix</keyword>
<keyword evidence="2" id="KW-0472">Membrane</keyword>
<evidence type="ECO:0000256" key="2">
    <source>
        <dbReference type="SAM" id="Phobius"/>
    </source>
</evidence>
<gene>
    <name evidence="3" type="primary">LOC100180714</name>
</gene>
<evidence type="ECO:0000256" key="1">
    <source>
        <dbReference type="SAM" id="MobiDB-lite"/>
    </source>
</evidence>
<sequence>MGKTYVKSYGRCKWMGFVAAFFIVLTIACMIPGAIGVAGLNHYNDTLLYLSLIDLLFAGIFFVGWWTCQIETEDVVFFERDIPVRIQPKHSGSISSQGSNSEVDETDSNPKHELIKLKTKHSKQEIVDETLTT</sequence>
<reference evidence="3" key="3">
    <citation type="submission" date="2025-08" db="UniProtKB">
        <authorList>
            <consortium name="Ensembl"/>
        </authorList>
    </citation>
    <scope>IDENTIFICATION</scope>
</reference>
<evidence type="ECO:0000313" key="3">
    <source>
        <dbReference type="Ensembl" id="ENSCINP00000024360.1"/>
    </source>
</evidence>
<dbReference type="EMBL" id="EAAA01002685">
    <property type="status" value="NOT_ANNOTATED_CDS"/>
    <property type="molecule type" value="Genomic_DNA"/>
</dbReference>
<dbReference type="KEGG" id="cin:100180714"/>
<accession>A0A1W2WPM9</accession>
<accession>F6V4W9</accession>